<evidence type="ECO:0000256" key="1">
    <source>
        <dbReference type="SAM" id="MobiDB-lite"/>
    </source>
</evidence>
<protein>
    <submittedName>
        <fullName evidence="2">Uncharacterized protein</fullName>
    </submittedName>
</protein>
<name>A0A0B1TU35_OESDE</name>
<dbReference type="AlphaFoldDB" id="A0A0B1TU35"/>
<organism evidence="2 3">
    <name type="scientific">Oesophagostomum dentatum</name>
    <name type="common">Nodular worm</name>
    <dbReference type="NCBI Taxonomy" id="61180"/>
    <lineage>
        <taxon>Eukaryota</taxon>
        <taxon>Metazoa</taxon>
        <taxon>Ecdysozoa</taxon>
        <taxon>Nematoda</taxon>
        <taxon>Chromadorea</taxon>
        <taxon>Rhabditida</taxon>
        <taxon>Rhabditina</taxon>
        <taxon>Rhabditomorpha</taxon>
        <taxon>Strongyloidea</taxon>
        <taxon>Strongylidae</taxon>
        <taxon>Oesophagostomum</taxon>
    </lineage>
</organism>
<feature type="region of interest" description="Disordered" evidence="1">
    <location>
        <begin position="32"/>
        <end position="70"/>
    </location>
</feature>
<dbReference type="Proteomes" id="UP000053660">
    <property type="component" value="Unassembled WGS sequence"/>
</dbReference>
<evidence type="ECO:0000313" key="3">
    <source>
        <dbReference type="Proteomes" id="UP000053660"/>
    </source>
</evidence>
<feature type="compositionally biased region" description="Basic residues" evidence="1">
    <location>
        <begin position="49"/>
        <end position="58"/>
    </location>
</feature>
<dbReference type="EMBL" id="KN549256">
    <property type="protein sequence ID" value="KHJ98960.1"/>
    <property type="molecule type" value="Genomic_DNA"/>
</dbReference>
<evidence type="ECO:0000313" key="2">
    <source>
        <dbReference type="EMBL" id="KHJ98960.1"/>
    </source>
</evidence>
<keyword evidence="3" id="KW-1185">Reference proteome</keyword>
<reference evidence="2 3" key="1">
    <citation type="submission" date="2014-03" db="EMBL/GenBank/DDBJ databases">
        <title>Draft genome of the hookworm Oesophagostomum dentatum.</title>
        <authorList>
            <person name="Mitreva M."/>
        </authorList>
    </citation>
    <scope>NUCLEOTIDE SEQUENCE [LARGE SCALE GENOMIC DNA]</scope>
    <source>
        <strain evidence="2 3">OD-Hann</strain>
    </source>
</reference>
<proteinExistence type="predicted"/>
<accession>A0A0B1TU35</accession>
<gene>
    <name evidence="2" type="ORF">OESDEN_01051</name>
</gene>
<sequence length="122" mass="14095">MPIDAVAHFEEQEDLLDLSIGAEEDVWNMALAPSQGDVEVKQSTPQKGRLGRKERRKRQAEETDSMIAPRPKMTLRPLLFSHDNKGFVSGEDVMDIFHSILDVAKETERRQHRIEDTHEWED</sequence>